<sequence>MTIKSYAEIYDIWNDIPGIGISDADSEESITRYLERNPNSSFVYYDDNKIVGTILCGHDGRRGYIHHTCVLPEYRSQNIGKILVEKALEALKDEGINKCHLFVFYDNELGNAFWNKIGWKKRSDLLIYSKNI</sequence>
<proteinExistence type="predicted"/>
<comment type="caution">
    <text evidence="4">The sequence shown here is derived from an EMBL/GenBank/DDBJ whole genome shotgun (WGS) entry which is preliminary data.</text>
</comment>
<dbReference type="InterPro" id="IPR000182">
    <property type="entry name" value="GNAT_dom"/>
</dbReference>
<feature type="domain" description="N-acetyltransferase" evidence="3">
    <location>
        <begin position="1"/>
        <end position="132"/>
    </location>
</feature>
<dbReference type="PIRSF" id="PIRSF037663">
    <property type="entry name" value="Acetyltransf_GNAT_prd"/>
    <property type="match status" value="1"/>
</dbReference>
<reference evidence="4" key="2">
    <citation type="submission" date="2021-04" db="EMBL/GenBank/DDBJ databases">
        <authorList>
            <person name="Dong X."/>
        </authorList>
    </citation>
    <scope>NUCLEOTIDE SEQUENCE</scope>
    <source>
        <strain evidence="4">ZWT</strain>
    </source>
</reference>
<organism evidence="4 5">
    <name type="scientific">Oceanirhabdus seepicola</name>
    <dbReference type="NCBI Taxonomy" id="2828781"/>
    <lineage>
        <taxon>Bacteria</taxon>
        <taxon>Bacillati</taxon>
        <taxon>Bacillota</taxon>
        <taxon>Clostridia</taxon>
        <taxon>Eubacteriales</taxon>
        <taxon>Clostridiaceae</taxon>
        <taxon>Oceanirhabdus</taxon>
    </lineage>
</organism>
<evidence type="ECO:0000313" key="5">
    <source>
        <dbReference type="Proteomes" id="UP001056429"/>
    </source>
</evidence>
<dbReference type="Gene3D" id="3.40.630.30">
    <property type="match status" value="1"/>
</dbReference>
<gene>
    <name evidence="4" type="ORF">KDK92_19070</name>
</gene>
<dbReference type="CDD" id="cd04301">
    <property type="entry name" value="NAT_SF"/>
    <property type="match status" value="1"/>
</dbReference>
<evidence type="ECO:0000256" key="1">
    <source>
        <dbReference type="ARBA" id="ARBA00022679"/>
    </source>
</evidence>
<keyword evidence="5" id="KW-1185">Reference proteome</keyword>
<dbReference type="PANTHER" id="PTHR43072">
    <property type="entry name" value="N-ACETYLTRANSFERASE"/>
    <property type="match status" value="1"/>
</dbReference>
<dbReference type="PROSITE" id="PS51186">
    <property type="entry name" value="GNAT"/>
    <property type="match status" value="1"/>
</dbReference>
<dbReference type="GO" id="GO:0016747">
    <property type="term" value="F:acyltransferase activity, transferring groups other than amino-acyl groups"/>
    <property type="evidence" value="ECO:0007669"/>
    <property type="project" value="InterPro"/>
</dbReference>
<dbReference type="Proteomes" id="UP001056429">
    <property type="component" value="Unassembled WGS sequence"/>
</dbReference>
<evidence type="ECO:0000256" key="2">
    <source>
        <dbReference type="ARBA" id="ARBA00023315"/>
    </source>
</evidence>
<dbReference type="AlphaFoldDB" id="A0A9J6P6V4"/>
<keyword evidence="1" id="KW-0808">Transferase</keyword>
<dbReference type="PANTHER" id="PTHR43072:SF51">
    <property type="entry name" value="ABC SUPERFAMILY TRANSPORT PROTEIN"/>
    <property type="match status" value="1"/>
</dbReference>
<keyword evidence="2" id="KW-0012">Acyltransferase</keyword>
<accession>A0A9J6P6V4</accession>
<reference evidence="4" key="1">
    <citation type="journal article" date="2021" name="mSystems">
        <title>Bacteria and Archaea Synergistically Convert Glycine Betaine to Biogenic Methane in the Formosa Cold Seep of the South China Sea.</title>
        <authorList>
            <person name="Li L."/>
            <person name="Zhang W."/>
            <person name="Zhang S."/>
            <person name="Song L."/>
            <person name="Sun Q."/>
            <person name="Zhang H."/>
            <person name="Xiang H."/>
            <person name="Dong X."/>
        </authorList>
    </citation>
    <scope>NUCLEOTIDE SEQUENCE</scope>
    <source>
        <strain evidence="4">ZWT</strain>
    </source>
</reference>
<dbReference type="SUPFAM" id="SSF55729">
    <property type="entry name" value="Acyl-CoA N-acyltransferases (Nat)"/>
    <property type="match status" value="1"/>
</dbReference>
<dbReference type="InterPro" id="IPR017255">
    <property type="entry name" value="AcTrfase_GNAT_prd"/>
</dbReference>
<dbReference type="Pfam" id="PF00583">
    <property type="entry name" value="Acetyltransf_1"/>
    <property type="match status" value="1"/>
</dbReference>
<evidence type="ECO:0000313" key="4">
    <source>
        <dbReference type="EMBL" id="MCM1991846.1"/>
    </source>
</evidence>
<name>A0A9J6P6V4_9CLOT</name>
<dbReference type="EMBL" id="JAGSOJ010000004">
    <property type="protein sequence ID" value="MCM1991846.1"/>
    <property type="molecule type" value="Genomic_DNA"/>
</dbReference>
<protein>
    <submittedName>
        <fullName evidence="4">GNAT family N-acetyltransferase</fullName>
    </submittedName>
</protein>
<evidence type="ECO:0000259" key="3">
    <source>
        <dbReference type="PROSITE" id="PS51186"/>
    </source>
</evidence>
<dbReference type="InterPro" id="IPR016181">
    <property type="entry name" value="Acyl_CoA_acyltransferase"/>
</dbReference>